<organism evidence="1 2">
    <name type="scientific">Clonorchis sinensis</name>
    <name type="common">Chinese liver fluke</name>
    <dbReference type="NCBI Taxonomy" id="79923"/>
    <lineage>
        <taxon>Eukaryota</taxon>
        <taxon>Metazoa</taxon>
        <taxon>Spiralia</taxon>
        <taxon>Lophotrochozoa</taxon>
        <taxon>Platyhelminthes</taxon>
        <taxon>Trematoda</taxon>
        <taxon>Digenea</taxon>
        <taxon>Opisthorchiida</taxon>
        <taxon>Opisthorchiata</taxon>
        <taxon>Opisthorchiidae</taxon>
        <taxon>Clonorchis</taxon>
    </lineage>
</organism>
<proteinExistence type="predicted"/>
<evidence type="ECO:0000313" key="2">
    <source>
        <dbReference type="Proteomes" id="UP000008909"/>
    </source>
</evidence>
<dbReference type="EMBL" id="DF143121">
    <property type="protein sequence ID" value="GAA51170.1"/>
    <property type="molecule type" value="Genomic_DNA"/>
</dbReference>
<keyword evidence="2" id="KW-1185">Reference proteome</keyword>
<dbReference type="AlphaFoldDB" id="G7YDY6"/>
<reference evidence="1" key="1">
    <citation type="journal article" date="2011" name="Genome Biol.">
        <title>The draft genome of the carcinogenic human liver fluke Clonorchis sinensis.</title>
        <authorList>
            <person name="Wang X."/>
            <person name="Chen W."/>
            <person name="Huang Y."/>
            <person name="Sun J."/>
            <person name="Men J."/>
            <person name="Liu H."/>
            <person name="Luo F."/>
            <person name="Guo L."/>
            <person name="Lv X."/>
            <person name="Deng C."/>
            <person name="Zhou C."/>
            <person name="Fan Y."/>
            <person name="Li X."/>
            <person name="Huang L."/>
            <person name="Hu Y."/>
            <person name="Liang C."/>
            <person name="Hu X."/>
            <person name="Xu J."/>
            <person name="Yu X."/>
        </authorList>
    </citation>
    <scope>NUCLEOTIDE SEQUENCE [LARGE SCALE GENOMIC DNA]</scope>
    <source>
        <strain evidence="1">Henan</strain>
    </source>
</reference>
<gene>
    <name evidence="1" type="ORF">CLF_105673</name>
</gene>
<sequence>MKLRKDIRRVRKLGKNGSWTLLDKCKCRWSFNPVIVPYGCKTYSKSFCFEPGIRVLSFVSRFKIVTQKRIYLKPLCYRPFWWLYLLRSPDSFNTTSDYFPVLYSYALQPDMCLLIVVQLVYWYGIHHQHSVGALGSTRYKAFPSVNRVVTNYKVTRNRPVDPIEGNQLSSVGATATGDHTRLSVRWCTSFFVKPIDWVIISVWLADSCDSLLPRVQDTLQMAIYRMPYDLMAA</sequence>
<dbReference type="Proteomes" id="UP000008909">
    <property type="component" value="Unassembled WGS sequence"/>
</dbReference>
<protein>
    <submittedName>
        <fullName evidence="1">Uncharacterized protein</fullName>
    </submittedName>
</protein>
<name>G7YDY6_CLOSI</name>
<evidence type="ECO:0000313" key="1">
    <source>
        <dbReference type="EMBL" id="GAA51170.1"/>
    </source>
</evidence>
<reference key="2">
    <citation type="submission" date="2011-10" db="EMBL/GenBank/DDBJ databases">
        <title>The genome and transcriptome sequence of Clonorchis sinensis provide insights into the carcinogenic liver fluke.</title>
        <authorList>
            <person name="Wang X."/>
            <person name="Huang Y."/>
            <person name="Chen W."/>
            <person name="Liu H."/>
            <person name="Guo L."/>
            <person name="Chen Y."/>
            <person name="Luo F."/>
            <person name="Zhou W."/>
            <person name="Sun J."/>
            <person name="Mao Q."/>
            <person name="Liang P."/>
            <person name="Zhou C."/>
            <person name="Tian Y."/>
            <person name="Men J."/>
            <person name="Lv X."/>
            <person name="Huang L."/>
            <person name="Zhou J."/>
            <person name="Hu Y."/>
            <person name="Li R."/>
            <person name="Zhang F."/>
            <person name="Lei H."/>
            <person name="Li X."/>
            <person name="Hu X."/>
            <person name="Liang C."/>
            <person name="Xu J."/>
            <person name="Wu Z."/>
            <person name="Yu X."/>
        </authorList>
    </citation>
    <scope>NUCLEOTIDE SEQUENCE</scope>
    <source>
        <strain>Henan</strain>
    </source>
</reference>
<accession>G7YDY6</accession>